<evidence type="ECO:0000256" key="9">
    <source>
        <dbReference type="ARBA" id="ARBA00023136"/>
    </source>
</evidence>
<feature type="transmembrane region" description="Helical" evidence="10">
    <location>
        <begin position="291"/>
        <end position="312"/>
    </location>
</feature>
<keyword evidence="4 10" id="KW-0328">Glycosyltransferase</keyword>
<dbReference type="PANTHER" id="PTHR12413">
    <property type="entry name" value="DOLICHYL GLYCOSYLTRANSFERASE"/>
    <property type="match status" value="1"/>
</dbReference>
<keyword evidence="8 10" id="KW-1133">Transmembrane helix</keyword>
<dbReference type="EMBL" id="JAEHOD010000048">
    <property type="protein sequence ID" value="KAG2436974.1"/>
    <property type="molecule type" value="Genomic_DNA"/>
</dbReference>
<keyword evidence="6 10" id="KW-0812">Transmembrane</keyword>
<feature type="transmembrane region" description="Helical" evidence="10">
    <location>
        <begin position="102"/>
        <end position="123"/>
    </location>
</feature>
<name>A0A835T181_9CHLO</name>
<dbReference type="GO" id="GO:0006487">
    <property type="term" value="P:protein N-linked glycosylation"/>
    <property type="evidence" value="ECO:0007669"/>
    <property type="project" value="TreeGrafter"/>
</dbReference>
<evidence type="ECO:0000256" key="8">
    <source>
        <dbReference type="ARBA" id="ARBA00022989"/>
    </source>
</evidence>
<comment type="caution">
    <text evidence="12">The sequence shown here is derived from an EMBL/GenBank/DDBJ whole genome shotgun (WGS) entry which is preliminary data.</text>
</comment>
<evidence type="ECO:0000256" key="10">
    <source>
        <dbReference type="RuleBase" id="RU363110"/>
    </source>
</evidence>
<dbReference type="GO" id="GO:0005789">
    <property type="term" value="C:endoplasmic reticulum membrane"/>
    <property type="evidence" value="ECO:0007669"/>
    <property type="project" value="UniProtKB-SubCell"/>
</dbReference>
<dbReference type="OrthoDB" id="1689333at2759"/>
<feature type="transmembrane region" description="Helical" evidence="10">
    <location>
        <begin position="224"/>
        <end position="249"/>
    </location>
</feature>
<dbReference type="Pfam" id="PF03155">
    <property type="entry name" value="Alg6_Alg8"/>
    <property type="match status" value="2"/>
</dbReference>
<keyword evidence="9 10" id="KW-0472">Membrane</keyword>
<evidence type="ECO:0000256" key="7">
    <source>
        <dbReference type="ARBA" id="ARBA00022824"/>
    </source>
</evidence>
<feature type="transmembrane region" description="Helical" evidence="10">
    <location>
        <begin position="551"/>
        <end position="573"/>
    </location>
</feature>
<comment type="subcellular location">
    <subcellularLocation>
        <location evidence="1 10">Endoplasmic reticulum membrane</location>
        <topology evidence="1 10">Multi-pass membrane protein</topology>
    </subcellularLocation>
</comment>
<feature type="transmembrane region" description="Helical" evidence="10">
    <location>
        <begin position="442"/>
        <end position="459"/>
    </location>
</feature>
<sequence length="629" mass="66300">MVIKHGSIGVLCLQLAVVATAVKLLLLPTYCSTDFEVHRNWLAITHSLPISQWYVDATSVWTLDYPPLFAWFEWALSQAAAAVEPAMLVVANLGHDSAATVAFQRGSVVVTDLMLLLAAYWLARDVAALSMGRNSGGGGFSGPANGGSGVRAPPPRSASFSGLPADSRSSAAALAGRRGVALFGLLALNAGLLLVDHIHFQYNGIMLGVLLLSLAAARTGRHLLSGFLFAVLLNMKHLFLHAAPAYFVYLLRHYCFETTADSSSSSSSSSSSDGSGNAGRGIWVTHGLTRLTLLGAAVVAVFGASFGPFLALGQIPQVLSRLFPFGRGLLHAYWAANAWAPYAAADKLLALAAPALNRRLGWAALRVDMAAAAGSANLAGGLVKVQRFAVLPQITPPITAAAVLLALLPCLVGLWRLGRAAGRVAVGPGALPASSRQHVRRVFARALAYSCLCGFVFGWHVHEKAVIVALLPLAVDAVCSRLAARRFLVLSTAGHYGLLPLLFRPEEYGTKILLVLSYFSGAAVALGALHGDAASPHARAAKARGKRNVGLALGWLQRAYLAGFIAVELYCSVVHERVPALRERLPFAPLMLTSVYCSLGVLGVWGDMALEWAGEAAGHPSRSSFDADI</sequence>
<accession>A0A835T181</accession>
<evidence type="ECO:0000256" key="5">
    <source>
        <dbReference type="ARBA" id="ARBA00022679"/>
    </source>
</evidence>
<dbReference type="UniPathway" id="UPA00378"/>
<protein>
    <recommendedName>
        <fullName evidence="10">Alpha-1,3-glucosyltransferase</fullName>
        <ecNumber evidence="10">2.4.1.-</ecNumber>
    </recommendedName>
</protein>
<feature type="transmembrane region" description="Helical" evidence="10">
    <location>
        <begin position="585"/>
        <end position="605"/>
    </location>
</feature>
<evidence type="ECO:0000256" key="6">
    <source>
        <dbReference type="ARBA" id="ARBA00022692"/>
    </source>
</evidence>
<evidence type="ECO:0000313" key="12">
    <source>
        <dbReference type="EMBL" id="KAG2436974.1"/>
    </source>
</evidence>
<feature type="transmembrane region" description="Helical" evidence="10">
    <location>
        <begin position="175"/>
        <end position="194"/>
    </location>
</feature>
<dbReference type="Proteomes" id="UP000613740">
    <property type="component" value="Unassembled WGS sequence"/>
</dbReference>
<evidence type="ECO:0000256" key="11">
    <source>
        <dbReference type="SAM" id="MobiDB-lite"/>
    </source>
</evidence>
<dbReference type="InterPro" id="IPR004856">
    <property type="entry name" value="Glyco_trans_ALG6/ALG8"/>
</dbReference>
<evidence type="ECO:0000313" key="13">
    <source>
        <dbReference type="Proteomes" id="UP000613740"/>
    </source>
</evidence>
<comment type="pathway">
    <text evidence="2 10">Protein modification; protein glycosylation.</text>
</comment>
<gene>
    <name evidence="12" type="ORF">HYH02_011406</name>
</gene>
<comment type="similarity">
    <text evidence="3 10">Belongs to the ALG6/ALG8 glucosyltransferase family.</text>
</comment>
<organism evidence="12 13">
    <name type="scientific">Chlamydomonas schloesseri</name>
    <dbReference type="NCBI Taxonomy" id="2026947"/>
    <lineage>
        <taxon>Eukaryota</taxon>
        <taxon>Viridiplantae</taxon>
        <taxon>Chlorophyta</taxon>
        <taxon>core chlorophytes</taxon>
        <taxon>Chlorophyceae</taxon>
        <taxon>CS clade</taxon>
        <taxon>Chlamydomonadales</taxon>
        <taxon>Chlamydomonadaceae</taxon>
        <taxon>Chlamydomonas</taxon>
    </lineage>
</organism>
<keyword evidence="5 10" id="KW-0808">Transferase</keyword>
<keyword evidence="13" id="KW-1185">Reference proteome</keyword>
<dbReference type="EC" id="2.4.1.-" evidence="10"/>
<keyword evidence="7 10" id="KW-0256">Endoplasmic reticulum</keyword>
<evidence type="ECO:0000256" key="4">
    <source>
        <dbReference type="ARBA" id="ARBA00022676"/>
    </source>
</evidence>
<dbReference type="PANTHER" id="PTHR12413:SF2">
    <property type="entry name" value="DOLICHYL PYROPHOSPHATE GLC1MAN9GLCNAC2 ALPHA-1,3-GLUCOSYLTRANSFERASE-RELATED"/>
    <property type="match status" value="1"/>
</dbReference>
<evidence type="ECO:0000256" key="1">
    <source>
        <dbReference type="ARBA" id="ARBA00004477"/>
    </source>
</evidence>
<feature type="transmembrane region" description="Helical" evidence="10">
    <location>
        <begin position="512"/>
        <end position="531"/>
    </location>
</feature>
<dbReference type="AlphaFoldDB" id="A0A835T181"/>
<evidence type="ECO:0000256" key="3">
    <source>
        <dbReference type="ARBA" id="ARBA00008715"/>
    </source>
</evidence>
<feature type="region of interest" description="Disordered" evidence="11">
    <location>
        <begin position="142"/>
        <end position="163"/>
    </location>
</feature>
<reference evidence="12" key="1">
    <citation type="journal article" date="2020" name="bioRxiv">
        <title>Comparative genomics of Chlamydomonas.</title>
        <authorList>
            <person name="Craig R.J."/>
            <person name="Hasan A.R."/>
            <person name="Ness R.W."/>
            <person name="Keightley P.D."/>
        </authorList>
    </citation>
    <scope>NUCLEOTIDE SEQUENCE</scope>
    <source>
        <strain evidence="12">CCAP 11/173</strain>
    </source>
</reference>
<dbReference type="GO" id="GO:0042283">
    <property type="term" value="F:dolichyl pyrophosphate Glc1Man9GlcNAc2 alpha-1,3-glucosyltransferase activity"/>
    <property type="evidence" value="ECO:0007669"/>
    <property type="project" value="TreeGrafter"/>
</dbReference>
<feature type="transmembrane region" description="Helical" evidence="10">
    <location>
        <begin position="465"/>
        <end position="484"/>
    </location>
</feature>
<evidence type="ECO:0000256" key="2">
    <source>
        <dbReference type="ARBA" id="ARBA00004922"/>
    </source>
</evidence>
<proteinExistence type="inferred from homology"/>
<feature type="transmembrane region" description="Helical" evidence="10">
    <location>
        <begin position="394"/>
        <end position="415"/>
    </location>
</feature>